<keyword evidence="6" id="KW-1185">Reference proteome</keyword>
<evidence type="ECO:0000313" key="5">
    <source>
        <dbReference type="EMBL" id="CAG5115177.1"/>
    </source>
</evidence>
<evidence type="ECO:0000259" key="4">
    <source>
        <dbReference type="PROSITE" id="PS50279"/>
    </source>
</evidence>
<dbReference type="InterPro" id="IPR036383">
    <property type="entry name" value="TSP1_rpt_sf"/>
</dbReference>
<dbReference type="FunFam" id="4.10.410.10:FF:000004">
    <property type="entry name" value="Tissue factor pathway inhibitor"/>
    <property type="match status" value="1"/>
</dbReference>
<dbReference type="Proteomes" id="UP000678393">
    <property type="component" value="Unassembled WGS sequence"/>
</dbReference>
<dbReference type="PANTHER" id="PTHR11311:SF16">
    <property type="entry name" value="SPONDIN-1"/>
    <property type="match status" value="1"/>
</dbReference>
<dbReference type="GO" id="GO:0031012">
    <property type="term" value="C:extracellular matrix"/>
    <property type="evidence" value="ECO:0007669"/>
    <property type="project" value="TreeGrafter"/>
</dbReference>
<dbReference type="Gene3D" id="2.20.100.10">
    <property type="entry name" value="Thrombospondin type-1 (TSP1) repeat"/>
    <property type="match status" value="2"/>
</dbReference>
<dbReference type="SUPFAM" id="SSF82895">
    <property type="entry name" value="TSP-1 type 1 repeat"/>
    <property type="match status" value="2"/>
</dbReference>
<dbReference type="PROSITE" id="PS50092">
    <property type="entry name" value="TSP1"/>
    <property type="match status" value="2"/>
</dbReference>
<evidence type="ECO:0000256" key="2">
    <source>
        <dbReference type="ARBA" id="ARBA00023157"/>
    </source>
</evidence>
<dbReference type="InterPro" id="IPR036880">
    <property type="entry name" value="Kunitz_BPTI_sf"/>
</dbReference>
<dbReference type="PRINTS" id="PR00759">
    <property type="entry name" value="BASICPTASE"/>
</dbReference>
<dbReference type="Gene3D" id="4.10.410.10">
    <property type="entry name" value="Pancreatic trypsin inhibitor Kunitz domain"/>
    <property type="match status" value="1"/>
</dbReference>
<dbReference type="PROSITE" id="PS00280">
    <property type="entry name" value="BPTI_KUNITZ_1"/>
    <property type="match status" value="1"/>
</dbReference>
<dbReference type="Pfam" id="PF19028">
    <property type="entry name" value="TSP1_spondin"/>
    <property type="match status" value="1"/>
</dbReference>
<dbReference type="PANTHER" id="PTHR11311">
    <property type="entry name" value="SPONDIN"/>
    <property type="match status" value="1"/>
</dbReference>
<reference evidence="5" key="1">
    <citation type="submission" date="2021-04" db="EMBL/GenBank/DDBJ databases">
        <authorList>
            <consortium name="Molecular Ecology Group"/>
        </authorList>
    </citation>
    <scope>NUCLEOTIDE SEQUENCE</scope>
</reference>
<dbReference type="InterPro" id="IPR051418">
    <property type="entry name" value="Spondin/Thrombospondin_T1"/>
</dbReference>
<sequence>MEKCAMSEWGDWSECSNPCGDGTKERRRMLKNPSVTADMCDEQLDESQSCTGDCRDTRRKKLRDNFVMRHDEQRDPTDMCAVTGWSDWSPCSATCGLGMKERWRMFLHGTEKRKNCGMHLMEKDLCRGEIFDCQKAMMMKNFTAICQLTADVGPCRGDFPRWFYNSNVQKCQVFAYGGCRGNDNKFNTEEECVNLCAEHMGE</sequence>
<dbReference type="InterPro" id="IPR020901">
    <property type="entry name" value="Prtase_inh_Kunz-CS"/>
</dbReference>
<dbReference type="Pfam" id="PF00090">
    <property type="entry name" value="TSP_1"/>
    <property type="match status" value="1"/>
</dbReference>
<feature type="non-terminal residue" evidence="5">
    <location>
        <position position="202"/>
    </location>
</feature>
<dbReference type="InterPro" id="IPR002223">
    <property type="entry name" value="Kunitz_BPTI"/>
</dbReference>
<keyword evidence="2" id="KW-1015">Disulfide bond</keyword>
<dbReference type="CDD" id="cd00109">
    <property type="entry name" value="Kunitz-type"/>
    <property type="match status" value="1"/>
</dbReference>
<dbReference type="GO" id="GO:0007155">
    <property type="term" value="P:cell adhesion"/>
    <property type="evidence" value="ECO:0007669"/>
    <property type="project" value="TreeGrafter"/>
</dbReference>
<evidence type="ECO:0000313" key="6">
    <source>
        <dbReference type="Proteomes" id="UP000678393"/>
    </source>
</evidence>
<evidence type="ECO:0000256" key="1">
    <source>
        <dbReference type="ARBA" id="ARBA00022729"/>
    </source>
</evidence>
<dbReference type="EMBL" id="CAJHNH020000084">
    <property type="protein sequence ID" value="CAG5115177.1"/>
    <property type="molecule type" value="Genomic_DNA"/>
</dbReference>
<dbReference type="SUPFAM" id="SSF57362">
    <property type="entry name" value="BPTI-like"/>
    <property type="match status" value="1"/>
</dbReference>
<feature type="domain" description="BPTI/Kunitz inhibitor" evidence="4">
    <location>
        <begin position="146"/>
        <end position="196"/>
    </location>
</feature>
<keyword evidence="1" id="KW-0732">Signal</keyword>
<comment type="caution">
    <text evidence="5">The sequence shown here is derived from an EMBL/GenBank/DDBJ whole genome shotgun (WGS) entry which is preliminary data.</text>
</comment>
<gene>
    <name evidence="5" type="ORF">CUNI_LOCUS735</name>
</gene>
<keyword evidence="3" id="KW-0325">Glycoprotein</keyword>
<evidence type="ECO:0000256" key="3">
    <source>
        <dbReference type="ARBA" id="ARBA00023180"/>
    </source>
</evidence>
<dbReference type="InterPro" id="IPR000884">
    <property type="entry name" value="TSP1_rpt"/>
</dbReference>
<dbReference type="AlphaFoldDB" id="A0A8S3YDQ1"/>
<proteinExistence type="predicted"/>
<dbReference type="SMART" id="SM00131">
    <property type="entry name" value="KU"/>
    <property type="match status" value="1"/>
</dbReference>
<name>A0A8S3YDQ1_9EUPU</name>
<dbReference type="SMART" id="SM00209">
    <property type="entry name" value="TSP1"/>
    <property type="match status" value="2"/>
</dbReference>
<protein>
    <recommendedName>
        <fullName evidence="4">BPTI/Kunitz inhibitor domain-containing protein</fullName>
    </recommendedName>
</protein>
<dbReference type="OrthoDB" id="347314at2759"/>
<organism evidence="5 6">
    <name type="scientific">Candidula unifasciata</name>
    <dbReference type="NCBI Taxonomy" id="100452"/>
    <lineage>
        <taxon>Eukaryota</taxon>
        <taxon>Metazoa</taxon>
        <taxon>Spiralia</taxon>
        <taxon>Lophotrochozoa</taxon>
        <taxon>Mollusca</taxon>
        <taxon>Gastropoda</taxon>
        <taxon>Heterobranchia</taxon>
        <taxon>Euthyneura</taxon>
        <taxon>Panpulmonata</taxon>
        <taxon>Eupulmonata</taxon>
        <taxon>Stylommatophora</taxon>
        <taxon>Helicina</taxon>
        <taxon>Helicoidea</taxon>
        <taxon>Geomitridae</taxon>
        <taxon>Candidula</taxon>
    </lineage>
</organism>
<dbReference type="Pfam" id="PF00014">
    <property type="entry name" value="Kunitz_BPTI"/>
    <property type="match status" value="1"/>
</dbReference>
<dbReference type="GO" id="GO:0004867">
    <property type="term" value="F:serine-type endopeptidase inhibitor activity"/>
    <property type="evidence" value="ECO:0007669"/>
    <property type="project" value="InterPro"/>
</dbReference>
<accession>A0A8S3YDQ1</accession>
<dbReference type="InterPro" id="IPR044004">
    <property type="entry name" value="TSP1_spondin_dom"/>
</dbReference>
<dbReference type="PROSITE" id="PS50279">
    <property type="entry name" value="BPTI_KUNITZ_2"/>
    <property type="match status" value="1"/>
</dbReference>